<dbReference type="EMBL" id="APCN01001634">
    <property type="status" value="NOT_ANNOTATED_CDS"/>
    <property type="molecule type" value="Genomic_DNA"/>
</dbReference>
<evidence type="ECO:0000313" key="2">
    <source>
        <dbReference type="Proteomes" id="UP000075840"/>
    </source>
</evidence>
<proteinExistence type="predicted"/>
<accession>A0A182IFT1</accession>
<reference evidence="1" key="1">
    <citation type="submission" date="2022-08" db="UniProtKB">
        <authorList>
            <consortium name="EnsemblMetazoa"/>
        </authorList>
    </citation>
    <scope>IDENTIFICATION</scope>
    <source>
        <strain evidence="1">Dongola</strain>
    </source>
</reference>
<protein>
    <submittedName>
        <fullName evidence="1">Uncharacterized protein</fullName>
    </submittedName>
</protein>
<dbReference type="AlphaFoldDB" id="A0A182IFT1"/>
<dbReference type="Proteomes" id="UP000075840">
    <property type="component" value="Unassembled WGS sequence"/>
</dbReference>
<keyword evidence="2" id="KW-1185">Reference proteome</keyword>
<name>A0A182IFT1_ANOAR</name>
<organism evidence="1 2">
    <name type="scientific">Anopheles arabiensis</name>
    <name type="common">Mosquito</name>
    <dbReference type="NCBI Taxonomy" id="7173"/>
    <lineage>
        <taxon>Eukaryota</taxon>
        <taxon>Metazoa</taxon>
        <taxon>Ecdysozoa</taxon>
        <taxon>Arthropoda</taxon>
        <taxon>Hexapoda</taxon>
        <taxon>Insecta</taxon>
        <taxon>Pterygota</taxon>
        <taxon>Neoptera</taxon>
        <taxon>Endopterygota</taxon>
        <taxon>Diptera</taxon>
        <taxon>Nematocera</taxon>
        <taxon>Culicoidea</taxon>
        <taxon>Culicidae</taxon>
        <taxon>Anophelinae</taxon>
        <taxon>Anopheles</taxon>
    </lineage>
</organism>
<dbReference type="EnsemblMetazoa" id="AARA014339-RA">
    <property type="protein sequence ID" value="AARA014339-PA"/>
    <property type="gene ID" value="AARA014339"/>
</dbReference>
<dbReference type="VEuPathDB" id="VectorBase:AARA014339"/>
<evidence type="ECO:0000313" key="1">
    <source>
        <dbReference type="EnsemblMetazoa" id="AARA014339-PA"/>
    </source>
</evidence>
<sequence length="60" mass="6936">MHTYPPLLTTPISMLLYLIRGTSVGRYPLLLCKRNEIRIESASTRFVIVLYPIELCWVLA</sequence>